<feature type="compositionally biased region" description="Basic and acidic residues" evidence="1">
    <location>
        <begin position="121"/>
        <end position="138"/>
    </location>
</feature>
<dbReference type="Proteomes" id="UP000011064">
    <property type="component" value="Unassembled WGS sequence"/>
</dbReference>
<accession>L8FU94</accession>
<dbReference type="HOGENOM" id="CLU_1717643_0_0_1"/>
<evidence type="ECO:0000313" key="2">
    <source>
        <dbReference type="EMBL" id="ELR04535.1"/>
    </source>
</evidence>
<dbReference type="AlphaFoldDB" id="L8FU94"/>
<dbReference type="EMBL" id="GL575007">
    <property type="protein sequence ID" value="ELR04535.1"/>
    <property type="molecule type" value="Genomic_DNA"/>
</dbReference>
<feature type="compositionally biased region" description="Basic and acidic residues" evidence="1">
    <location>
        <begin position="92"/>
        <end position="106"/>
    </location>
</feature>
<feature type="non-terminal residue" evidence="2">
    <location>
        <position position="153"/>
    </location>
</feature>
<feature type="non-terminal residue" evidence="2">
    <location>
        <position position="1"/>
    </location>
</feature>
<reference evidence="3" key="1">
    <citation type="submission" date="2010-09" db="EMBL/GenBank/DDBJ databases">
        <title>The genome sequence of Geomyces destructans 20631-21.</title>
        <authorList>
            <consortium name="The Broad Institute Genome Sequencing Platform"/>
            <person name="Cuomo C.A."/>
            <person name="Blehert D.S."/>
            <person name="Lorch J.M."/>
            <person name="Young S.K."/>
            <person name="Zeng Q."/>
            <person name="Gargeya S."/>
            <person name="Fitzgerald M."/>
            <person name="Haas B."/>
            <person name="Abouelleil A."/>
            <person name="Alvarado L."/>
            <person name="Arachchi H.M."/>
            <person name="Berlin A."/>
            <person name="Brown A."/>
            <person name="Chapman S.B."/>
            <person name="Chen Z."/>
            <person name="Dunbar C."/>
            <person name="Freedman E."/>
            <person name="Gearin G."/>
            <person name="Gellesch M."/>
            <person name="Goldberg J."/>
            <person name="Griggs A."/>
            <person name="Gujja S."/>
            <person name="Heiman D."/>
            <person name="Howarth C."/>
            <person name="Larson L."/>
            <person name="Lui A."/>
            <person name="MacDonald P.J.P."/>
            <person name="Montmayeur A."/>
            <person name="Murphy C."/>
            <person name="Neiman D."/>
            <person name="Pearson M."/>
            <person name="Priest M."/>
            <person name="Roberts A."/>
            <person name="Saif S."/>
            <person name="Shea T."/>
            <person name="Shenoy N."/>
            <person name="Sisk P."/>
            <person name="Stolte C."/>
            <person name="Sykes S."/>
            <person name="Wortman J."/>
            <person name="Nusbaum C."/>
            <person name="Birren B."/>
        </authorList>
    </citation>
    <scope>NUCLEOTIDE SEQUENCE [LARGE SCALE GENOMIC DNA]</scope>
    <source>
        <strain evidence="3">ATCC MYA-4855 / 20631-21</strain>
    </source>
</reference>
<feature type="compositionally biased region" description="Basic residues" evidence="1">
    <location>
        <begin position="45"/>
        <end position="59"/>
    </location>
</feature>
<sequence length="153" mass="17851">CRLSADRLETRSGRDPCRPRQSDPRGRRKLETGRPPALERQDAHRPRRRAQAHRRHARQGRAAPRRVQGPRHLLCRPGRSGRRGNRRPRRSDHRDAHGQVHGHDAGSRPARLRRQGRTRPRRDTIDRQAQERLSDGRWRCGLPRRACDQGQQG</sequence>
<protein>
    <submittedName>
        <fullName evidence="2">Uncharacterized protein</fullName>
    </submittedName>
</protein>
<keyword evidence="3" id="KW-1185">Reference proteome</keyword>
<feature type="compositionally biased region" description="Basic residues" evidence="1">
    <location>
        <begin position="79"/>
        <end position="91"/>
    </location>
</feature>
<name>L8FU94_PSED2</name>
<feature type="compositionally biased region" description="Basic residues" evidence="1">
    <location>
        <begin position="110"/>
        <end position="120"/>
    </location>
</feature>
<feature type="region of interest" description="Disordered" evidence="1">
    <location>
        <begin position="1"/>
        <end position="153"/>
    </location>
</feature>
<gene>
    <name evidence="2" type="ORF">GMDG_09071</name>
</gene>
<proteinExistence type="predicted"/>
<feature type="compositionally biased region" description="Basic and acidic residues" evidence="1">
    <location>
        <begin position="1"/>
        <end position="44"/>
    </location>
</feature>
<dbReference type="InParanoid" id="L8FU94"/>
<evidence type="ECO:0000256" key="1">
    <source>
        <dbReference type="SAM" id="MobiDB-lite"/>
    </source>
</evidence>
<dbReference type="VEuPathDB" id="FungiDB:GMDG_09071"/>
<organism evidence="2 3">
    <name type="scientific">Pseudogymnoascus destructans (strain ATCC MYA-4855 / 20631-21)</name>
    <name type="common">Bat white-nose syndrome fungus</name>
    <name type="synonym">Geomyces destructans</name>
    <dbReference type="NCBI Taxonomy" id="658429"/>
    <lineage>
        <taxon>Eukaryota</taxon>
        <taxon>Fungi</taxon>
        <taxon>Dikarya</taxon>
        <taxon>Ascomycota</taxon>
        <taxon>Pezizomycotina</taxon>
        <taxon>Leotiomycetes</taxon>
        <taxon>Thelebolales</taxon>
        <taxon>Thelebolaceae</taxon>
        <taxon>Pseudogymnoascus</taxon>
    </lineage>
</organism>
<evidence type="ECO:0000313" key="3">
    <source>
        <dbReference type="Proteomes" id="UP000011064"/>
    </source>
</evidence>